<dbReference type="Pfam" id="PF24595">
    <property type="entry name" value="DUF7619"/>
    <property type="match status" value="1"/>
</dbReference>
<dbReference type="PANTHER" id="PTHR42754">
    <property type="entry name" value="ENDOGLUCANASE"/>
    <property type="match status" value="1"/>
</dbReference>
<protein>
    <recommendedName>
        <fullName evidence="5">Secretion system C-terminal sorting domain-containing protein</fullName>
    </recommendedName>
</protein>
<dbReference type="STRING" id="1524460.IX84_15080"/>
<dbReference type="Pfam" id="PF13360">
    <property type="entry name" value="PQQ_2"/>
    <property type="match status" value="1"/>
</dbReference>
<sequence>MKGCRLFNGVVVSTVLLVVPFIGLAQGWERVFPGAFGAFGNQVFVEADSSYLIHSFFDSSPRLMTVSKQGYETGAIDVSGGLLTGDIITTMDGQLASGNNLSTSAPSDSNDVRISKFDRAGNTIWQYTYGSAQQNQRVSAIVQGTTGHYAFAGGIGNPSTTTGYVACIDEAGNELWYTGLFGSFEIFDYQLAATPDGGYFVAGSRNAFNNAFYMAKLDQNGNVEWNSQDYQGLYVRAVATTADGNIAFIGEGSDFTRLVKIAPDGTELWLQEWPSRYVTGLVETDDGGFAYLYEKYEPNGISKIGLVRTDSNGDELWEQEFYSFPGRNSGSDLKVTPDGGFIIVGSASGESLNPEYSELYLIKTDAAGNAITNVIEGFVKYDLNEDCLAGADEMGFENWVVTAQGSARNYYSSVDELGFYRVRVDTGTYEVQVNTPSAFWVACEESIPVVMAQFGDTVGVDMPVQSIGDCPLMEVHTSASRFRLCEEATLSVQYCNQGTAIANTVTVDLSIDEDLEFLGATIPVLSQNEDTFTFDVGAVAPLECGNFTVNLMVGCDIELLGQSLCTEAHIYPDTTCLPVDPSWSGASIQASAYCEGDEVKLQLKNVGIGNMQEALNYLVVEDDVIMMIEPYTLESGDSIEIALPGTGAFYRIESPQVPFHPGFSMPSAHVEACVSGDQSVSTGFVGQFPLDDSDLFVDLLCKEVVAAYDPNQKSAEPKGYQEAHFINNGETLEYFIEFQNTGTDTARRVVLQDILSPHLDPGTFKPGAGSHSYEADLSEDGVLTFTFEQIMLPDSNVNWLGSQGYVAFEIEPKPNLPIGTVIENQASIVFDFNPPIATNITWHTIGEDFVVVDIGTLHLPTVEVLVYPNPFYQSATFEVKGLENKPVTFQLFTVEGRKVREAQFRGPQFQLDRRGLSGGFYFYVISQGAELVNTGKIVVH</sequence>
<evidence type="ECO:0000313" key="3">
    <source>
        <dbReference type="EMBL" id="KGE87527.1"/>
    </source>
</evidence>
<dbReference type="AlphaFoldDB" id="A0A098S8W4"/>
<name>A0A098S8W4_9BACT</name>
<evidence type="ECO:0008006" key="5">
    <source>
        <dbReference type="Google" id="ProtNLM"/>
    </source>
</evidence>
<dbReference type="EMBL" id="JPOS01000035">
    <property type="protein sequence ID" value="KGE87527.1"/>
    <property type="molecule type" value="Genomic_DNA"/>
</dbReference>
<feature type="domain" description="Pyrrolo-quinoline quinone repeat" evidence="1">
    <location>
        <begin position="113"/>
        <end position="272"/>
    </location>
</feature>
<organism evidence="3 4">
    <name type="scientific">Phaeodactylibacter xiamenensis</name>
    <dbReference type="NCBI Taxonomy" id="1524460"/>
    <lineage>
        <taxon>Bacteria</taxon>
        <taxon>Pseudomonadati</taxon>
        <taxon>Bacteroidota</taxon>
        <taxon>Saprospiria</taxon>
        <taxon>Saprospirales</taxon>
        <taxon>Haliscomenobacteraceae</taxon>
        <taxon>Phaeodactylibacter</taxon>
    </lineage>
</organism>
<evidence type="ECO:0000259" key="2">
    <source>
        <dbReference type="Pfam" id="PF24595"/>
    </source>
</evidence>
<dbReference type="InterPro" id="IPR047589">
    <property type="entry name" value="DUF11_rpt"/>
</dbReference>
<dbReference type="InterPro" id="IPR026444">
    <property type="entry name" value="Secre_tail"/>
</dbReference>
<dbReference type="RefSeq" id="WP_044222047.1">
    <property type="nucleotide sequence ID" value="NZ_JBKAGJ010000034.1"/>
</dbReference>
<dbReference type="InterPro" id="IPR002372">
    <property type="entry name" value="PQQ_rpt_dom"/>
</dbReference>
<dbReference type="Proteomes" id="UP000029736">
    <property type="component" value="Unassembled WGS sequence"/>
</dbReference>
<dbReference type="NCBIfam" id="TIGR01451">
    <property type="entry name" value="B_ant_repeat"/>
    <property type="match status" value="1"/>
</dbReference>
<evidence type="ECO:0000313" key="4">
    <source>
        <dbReference type="Proteomes" id="UP000029736"/>
    </source>
</evidence>
<proteinExistence type="predicted"/>
<reference evidence="3 4" key="1">
    <citation type="journal article" date="2014" name="Int. J. Syst. Evol. Microbiol.">
        <title>Phaeodactylibacter xiamenensis gen. nov., sp. nov., a member of the family Saprospiraceae isolated from the marine alga Phaeodactylum tricornutum.</title>
        <authorList>
            <person name="Chen Z.Jr."/>
            <person name="Lei X."/>
            <person name="Lai Q."/>
            <person name="Li Y."/>
            <person name="Zhang B."/>
            <person name="Zhang J."/>
            <person name="Zhang H."/>
            <person name="Yang L."/>
            <person name="Zheng W."/>
            <person name="Tian Y."/>
            <person name="Yu Z."/>
            <person name="Xu H.Jr."/>
            <person name="Zheng T."/>
        </authorList>
    </citation>
    <scope>NUCLEOTIDE SEQUENCE [LARGE SCALE GENOMIC DNA]</scope>
    <source>
        <strain evidence="3 4">KD52</strain>
    </source>
</reference>
<comment type="caution">
    <text evidence="3">The sequence shown here is derived from an EMBL/GenBank/DDBJ whole genome shotgun (WGS) entry which is preliminary data.</text>
</comment>
<feature type="domain" description="DUF7619" evidence="2">
    <location>
        <begin position="709"/>
        <end position="842"/>
    </location>
</feature>
<dbReference type="InterPro" id="IPR011047">
    <property type="entry name" value="Quinoprotein_ADH-like_sf"/>
</dbReference>
<dbReference type="InterPro" id="IPR055353">
    <property type="entry name" value="DUF7619"/>
</dbReference>
<accession>A0A098S8W4</accession>
<dbReference type="OrthoDB" id="1524003at2"/>
<gene>
    <name evidence="3" type="ORF">IX84_15080</name>
</gene>
<dbReference type="PANTHER" id="PTHR42754:SF1">
    <property type="entry name" value="LIPOPROTEIN"/>
    <property type="match status" value="1"/>
</dbReference>
<dbReference type="NCBIfam" id="TIGR04183">
    <property type="entry name" value="Por_Secre_tail"/>
    <property type="match status" value="1"/>
</dbReference>
<dbReference type="SUPFAM" id="SSF50998">
    <property type="entry name" value="Quinoprotein alcohol dehydrogenase-like"/>
    <property type="match status" value="1"/>
</dbReference>
<evidence type="ECO:0000259" key="1">
    <source>
        <dbReference type="Pfam" id="PF13360"/>
    </source>
</evidence>
<keyword evidence="4" id="KW-1185">Reference proteome</keyword>